<reference evidence="2" key="2">
    <citation type="submission" date="2021-02" db="EMBL/GenBank/DDBJ databases">
        <title>Aspergillus chevalieri M1 genome sequence.</title>
        <authorList>
            <person name="Kadooka C."/>
            <person name="Mori K."/>
            <person name="Futagami T."/>
        </authorList>
    </citation>
    <scope>NUCLEOTIDE SEQUENCE</scope>
    <source>
        <strain evidence="2">M1</strain>
    </source>
</reference>
<dbReference type="Gene3D" id="2.60.120.10">
    <property type="entry name" value="Jelly Rolls"/>
    <property type="match status" value="1"/>
</dbReference>
<dbReference type="RefSeq" id="XP_043134626.1">
    <property type="nucleotide sequence ID" value="XM_043276671.1"/>
</dbReference>
<dbReference type="AlphaFoldDB" id="A0A7R7ZLY5"/>
<feature type="domain" description="Cupin type-2" evidence="1">
    <location>
        <begin position="80"/>
        <end position="145"/>
    </location>
</feature>
<evidence type="ECO:0000313" key="3">
    <source>
        <dbReference type="Proteomes" id="UP000637239"/>
    </source>
</evidence>
<reference evidence="2" key="1">
    <citation type="submission" date="2021-01" db="EMBL/GenBank/DDBJ databases">
        <authorList>
            <consortium name="Aspergillus chevalieri M1 genome sequencing consortium"/>
            <person name="Kazuki M."/>
            <person name="Futagami T."/>
        </authorList>
    </citation>
    <scope>NUCLEOTIDE SEQUENCE</scope>
    <source>
        <strain evidence="2">M1</strain>
    </source>
</reference>
<keyword evidence="3" id="KW-1185">Reference proteome</keyword>
<sequence length="166" mass="17687">MSTPAPPRYPDTNLFITGHTPNSTATFFTKTQPESTPVGDGAHINPLYSNPTSPADITSTTIAAPDLIHGTTGSFFTTYDIPPNYIGPQHRSVTVDHVVVLRGTVVLTLGDGERVELGEGDTVVQRGTMHAWSNESGEWARLVSVMMPAKPVVASGGEKLGAVWPF</sequence>
<evidence type="ECO:0000259" key="1">
    <source>
        <dbReference type="Pfam" id="PF07883"/>
    </source>
</evidence>
<name>A0A7R7ZLY5_ASPCH</name>
<dbReference type="KEGG" id="ache:ACHE_30091A"/>
<evidence type="ECO:0000313" key="2">
    <source>
        <dbReference type="EMBL" id="BCR86104.1"/>
    </source>
</evidence>
<accession>A0A7R7ZLY5</accession>
<dbReference type="InterPro" id="IPR014710">
    <property type="entry name" value="RmlC-like_jellyroll"/>
</dbReference>
<dbReference type="InterPro" id="IPR047142">
    <property type="entry name" value="OryJ/VirC-like"/>
</dbReference>
<dbReference type="InterPro" id="IPR013096">
    <property type="entry name" value="Cupin_2"/>
</dbReference>
<dbReference type="PANTHER" id="PTHR36156:SF2">
    <property type="entry name" value="CUPIN TYPE-2 DOMAIN-CONTAINING PROTEIN"/>
    <property type="match status" value="1"/>
</dbReference>
<dbReference type="InterPro" id="IPR011051">
    <property type="entry name" value="RmlC_Cupin_sf"/>
</dbReference>
<dbReference type="CDD" id="cd02231">
    <property type="entry name" value="cupin_BLL6423-like"/>
    <property type="match status" value="1"/>
</dbReference>
<dbReference type="PANTHER" id="PTHR36156">
    <property type="entry name" value="SLR2101 PROTEIN"/>
    <property type="match status" value="1"/>
</dbReference>
<dbReference type="EMBL" id="AP024418">
    <property type="protein sequence ID" value="BCR86104.1"/>
    <property type="molecule type" value="Genomic_DNA"/>
</dbReference>
<dbReference type="GeneID" id="66980463"/>
<organism evidence="2 3">
    <name type="scientific">Aspergillus chevalieri</name>
    <name type="common">Eurotium chevalieri</name>
    <dbReference type="NCBI Taxonomy" id="182096"/>
    <lineage>
        <taxon>Eukaryota</taxon>
        <taxon>Fungi</taxon>
        <taxon>Dikarya</taxon>
        <taxon>Ascomycota</taxon>
        <taxon>Pezizomycotina</taxon>
        <taxon>Eurotiomycetes</taxon>
        <taxon>Eurotiomycetidae</taxon>
        <taxon>Eurotiales</taxon>
        <taxon>Aspergillaceae</taxon>
        <taxon>Aspergillus</taxon>
        <taxon>Aspergillus subgen. Aspergillus</taxon>
    </lineage>
</organism>
<dbReference type="Proteomes" id="UP000637239">
    <property type="component" value="Chromosome 3"/>
</dbReference>
<dbReference type="Pfam" id="PF07883">
    <property type="entry name" value="Cupin_2"/>
    <property type="match status" value="1"/>
</dbReference>
<protein>
    <recommendedName>
        <fullName evidence="1">Cupin type-2 domain-containing protein</fullName>
    </recommendedName>
</protein>
<dbReference type="SUPFAM" id="SSF51182">
    <property type="entry name" value="RmlC-like cupins"/>
    <property type="match status" value="1"/>
</dbReference>
<gene>
    <name evidence="2" type="ORF">ACHE_30091A</name>
</gene>
<proteinExistence type="predicted"/>